<dbReference type="AlphaFoldDB" id="A0ABD1Z9I1"/>
<keyword evidence="3" id="KW-1185">Reference proteome</keyword>
<evidence type="ECO:0000256" key="1">
    <source>
        <dbReference type="SAM" id="MobiDB-lite"/>
    </source>
</evidence>
<dbReference type="Pfam" id="PF10175">
    <property type="entry name" value="MPP6"/>
    <property type="match status" value="1"/>
</dbReference>
<dbReference type="Proteomes" id="UP001605036">
    <property type="component" value="Unassembled WGS sequence"/>
</dbReference>
<dbReference type="PANTHER" id="PTHR13582:SF0">
    <property type="entry name" value="M-PHASE PHOSPHOPROTEIN 6"/>
    <property type="match status" value="1"/>
</dbReference>
<name>A0ABD1Z9I1_9MARC</name>
<reference evidence="2 3" key="1">
    <citation type="submission" date="2024-09" db="EMBL/GenBank/DDBJ databases">
        <title>Chromosome-scale assembly of Riccia fluitans.</title>
        <authorList>
            <person name="Paukszto L."/>
            <person name="Sawicki J."/>
            <person name="Karawczyk K."/>
            <person name="Piernik-Szablinska J."/>
            <person name="Szczecinska M."/>
            <person name="Mazdziarz M."/>
        </authorList>
    </citation>
    <scope>NUCLEOTIDE SEQUENCE [LARGE SCALE GENOMIC DNA]</scope>
    <source>
        <strain evidence="2">Rf_01</strain>
        <tissue evidence="2">Aerial parts of the thallus</tissue>
    </source>
</reference>
<organism evidence="2 3">
    <name type="scientific">Riccia fluitans</name>
    <dbReference type="NCBI Taxonomy" id="41844"/>
    <lineage>
        <taxon>Eukaryota</taxon>
        <taxon>Viridiplantae</taxon>
        <taxon>Streptophyta</taxon>
        <taxon>Embryophyta</taxon>
        <taxon>Marchantiophyta</taxon>
        <taxon>Marchantiopsida</taxon>
        <taxon>Marchantiidae</taxon>
        <taxon>Marchantiales</taxon>
        <taxon>Ricciaceae</taxon>
        <taxon>Riccia</taxon>
    </lineage>
</organism>
<evidence type="ECO:0000313" key="2">
    <source>
        <dbReference type="EMBL" id="KAL2642977.1"/>
    </source>
</evidence>
<accession>A0ABD1Z9I1</accession>
<dbReference type="InterPro" id="IPR019324">
    <property type="entry name" value="MPP6"/>
</dbReference>
<evidence type="ECO:0000313" key="3">
    <source>
        <dbReference type="Proteomes" id="UP001605036"/>
    </source>
</evidence>
<proteinExistence type="predicted"/>
<dbReference type="EMBL" id="JBHFFA010000002">
    <property type="protein sequence ID" value="KAL2642977.1"/>
    <property type="molecule type" value="Genomic_DNA"/>
</dbReference>
<dbReference type="PANTHER" id="PTHR13582">
    <property type="entry name" value="M-PHASE PHOSPHOPROTEIN 6"/>
    <property type="match status" value="1"/>
</dbReference>
<sequence length="147" mass="16505">MASRERLGHLKFMQRAKLREEEKSKQQETQDNGDQWVSDRKPLGSSCVVIVEGDPKPSSTSGRMSFRSFNPSFEVSSVESVKSSKPTNSDQETIITSSMLKFGYRIVVTEDFGPLFDASVRTLVESERNSEGLLTGSWLLNDEAHKK</sequence>
<comment type="caution">
    <text evidence="2">The sequence shown here is derived from an EMBL/GenBank/DDBJ whole genome shotgun (WGS) entry which is preliminary data.</text>
</comment>
<feature type="region of interest" description="Disordered" evidence="1">
    <location>
        <begin position="1"/>
        <end position="41"/>
    </location>
</feature>
<protein>
    <submittedName>
        <fullName evidence="2">Uncharacterized protein</fullName>
    </submittedName>
</protein>
<feature type="compositionally biased region" description="Basic and acidic residues" evidence="1">
    <location>
        <begin position="17"/>
        <end position="28"/>
    </location>
</feature>
<gene>
    <name evidence="2" type="ORF">R1flu_010564</name>
</gene>